<dbReference type="InterPro" id="IPR032675">
    <property type="entry name" value="LRR_dom_sf"/>
</dbReference>
<dbReference type="SUPFAM" id="SSF52047">
    <property type="entry name" value="RNI-like"/>
    <property type="match status" value="1"/>
</dbReference>
<gene>
    <name evidence="2" type="primary">Aste57867_592</name>
    <name evidence="1" type="ORF">As57867_000591</name>
    <name evidence="2" type="ORF">ASTE57867_592</name>
</gene>
<organism evidence="2 3">
    <name type="scientific">Aphanomyces stellatus</name>
    <dbReference type="NCBI Taxonomy" id="120398"/>
    <lineage>
        <taxon>Eukaryota</taxon>
        <taxon>Sar</taxon>
        <taxon>Stramenopiles</taxon>
        <taxon>Oomycota</taxon>
        <taxon>Saprolegniomycetes</taxon>
        <taxon>Saprolegniales</taxon>
        <taxon>Verrucalvaceae</taxon>
        <taxon>Aphanomyces</taxon>
    </lineage>
</organism>
<dbReference type="AlphaFoldDB" id="A0A485K882"/>
<keyword evidence="3" id="KW-1185">Reference proteome</keyword>
<proteinExistence type="predicted"/>
<dbReference type="Gene3D" id="3.80.10.10">
    <property type="entry name" value="Ribonuclease Inhibitor"/>
    <property type="match status" value="1"/>
</dbReference>
<sequence length="327" mass="36440">MGWKRRPGDGRSSKLERYKANLSWKYEVSSAIADIRASSTNGETEERVRMPLRLLPRSSVQVAAVPPRTPVGFQTLSSDAVRKIFAQEHDILAKSSTLVDGCLHVVAQHLDCYPIDQDTLDVMHVLDTRTLHRLSVLSSYYRTMTPENAAFLCTPSTDALCLGHLNVDAVVDLVVPEHGDHNDNGSGALDTWEDLDAHDELPMVHWSGCPSLRHLELVQCHEISSSFIGAFPGLESLILIGCSDFDAVDYATLLLHLPRSLVSLSLIACTWLTNDMLLGLIRHHMHDNASRLRDVRVWCCCRVALSVEQAWATHLPHARLNVRQMPS</sequence>
<dbReference type="OrthoDB" id="77983at2759"/>
<dbReference type="EMBL" id="CAADRA010000033">
    <property type="protein sequence ID" value="VFT77817.1"/>
    <property type="molecule type" value="Genomic_DNA"/>
</dbReference>
<reference evidence="1" key="2">
    <citation type="submission" date="2019-06" db="EMBL/GenBank/DDBJ databases">
        <title>Genomics analysis of Aphanomyces spp. identifies a new class of oomycete effector associated with host adaptation.</title>
        <authorList>
            <person name="Gaulin E."/>
        </authorList>
    </citation>
    <scope>NUCLEOTIDE SEQUENCE</scope>
    <source>
        <strain evidence="1">CBS 578.67</strain>
    </source>
</reference>
<protein>
    <submittedName>
        <fullName evidence="2">Aste57867_592 protein</fullName>
    </submittedName>
</protein>
<reference evidence="2 3" key="1">
    <citation type="submission" date="2019-03" db="EMBL/GenBank/DDBJ databases">
        <authorList>
            <person name="Gaulin E."/>
            <person name="Dumas B."/>
        </authorList>
    </citation>
    <scope>NUCLEOTIDE SEQUENCE [LARGE SCALE GENOMIC DNA]</scope>
    <source>
        <strain evidence="2">CBS 568.67</strain>
    </source>
</reference>
<dbReference type="EMBL" id="VJMH01000033">
    <property type="protein sequence ID" value="KAF0720060.1"/>
    <property type="molecule type" value="Genomic_DNA"/>
</dbReference>
<accession>A0A485K882</accession>
<evidence type="ECO:0000313" key="2">
    <source>
        <dbReference type="EMBL" id="VFT77817.1"/>
    </source>
</evidence>
<dbReference type="Proteomes" id="UP000332933">
    <property type="component" value="Unassembled WGS sequence"/>
</dbReference>
<evidence type="ECO:0000313" key="1">
    <source>
        <dbReference type="EMBL" id="KAF0720060.1"/>
    </source>
</evidence>
<evidence type="ECO:0000313" key="3">
    <source>
        <dbReference type="Proteomes" id="UP000332933"/>
    </source>
</evidence>
<name>A0A485K882_9STRA</name>